<dbReference type="Pfam" id="PF01177">
    <property type="entry name" value="Asp_Glu_race"/>
    <property type="match status" value="1"/>
</dbReference>
<protein>
    <submittedName>
        <fullName evidence="2">Aspartate/glutamate racemase family protein</fullName>
    </submittedName>
</protein>
<dbReference type="PANTHER" id="PTHR28047:SF5">
    <property type="entry name" value="PROTEIN DCG1"/>
    <property type="match status" value="1"/>
</dbReference>
<proteinExistence type="inferred from homology"/>
<organism evidence="2">
    <name type="scientific">Alsobacter sp. KACC 23698</name>
    <dbReference type="NCBI Taxonomy" id="3149229"/>
    <lineage>
        <taxon>Bacteria</taxon>
        <taxon>Pseudomonadati</taxon>
        <taxon>Pseudomonadota</taxon>
        <taxon>Alphaproteobacteria</taxon>
        <taxon>Hyphomicrobiales</taxon>
        <taxon>Alsobacteraceae</taxon>
        <taxon>Alsobacter</taxon>
    </lineage>
</organism>
<dbReference type="GO" id="GO:0047661">
    <property type="term" value="F:amino-acid racemase activity"/>
    <property type="evidence" value="ECO:0007669"/>
    <property type="project" value="InterPro"/>
</dbReference>
<evidence type="ECO:0000256" key="1">
    <source>
        <dbReference type="ARBA" id="ARBA00038414"/>
    </source>
</evidence>
<dbReference type="InterPro" id="IPR053714">
    <property type="entry name" value="Iso_Racemase_Enz_sf"/>
</dbReference>
<evidence type="ECO:0000313" key="2">
    <source>
        <dbReference type="EMBL" id="XBO38642.1"/>
    </source>
</evidence>
<dbReference type="AlphaFoldDB" id="A0AAU7JE33"/>
<dbReference type="PANTHER" id="PTHR28047">
    <property type="entry name" value="PROTEIN DCG1"/>
    <property type="match status" value="1"/>
</dbReference>
<dbReference type="EMBL" id="CP157484">
    <property type="protein sequence ID" value="XBO38642.1"/>
    <property type="molecule type" value="Genomic_DNA"/>
</dbReference>
<reference evidence="2" key="1">
    <citation type="submission" date="2024-05" db="EMBL/GenBank/DDBJ databases">
        <authorList>
            <person name="Kim S."/>
            <person name="Heo J."/>
            <person name="Choi H."/>
            <person name="Choi Y."/>
            <person name="Kwon S.-W."/>
            <person name="Kim Y."/>
        </authorList>
    </citation>
    <scope>NUCLEOTIDE SEQUENCE</scope>
    <source>
        <strain evidence="2">KACC 23698</strain>
    </source>
</reference>
<dbReference type="InterPro" id="IPR052186">
    <property type="entry name" value="Hydantoin_racemase-like"/>
</dbReference>
<accession>A0AAU7JE33</accession>
<gene>
    <name evidence="2" type="ORF">ABEG18_23585</name>
</gene>
<dbReference type="RefSeq" id="WP_406855482.1">
    <property type="nucleotide sequence ID" value="NZ_CP157484.1"/>
</dbReference>
<name>A0AAU7JE33_9HYPH</name>
<comment type="similarity">
    <text evidence="1">Belongs to the HyuE racemase family.</text>
</comment>
<dbReference type="InterPro" id="IPR015942">
    <property type="entry name" value="Asp/Glu/hydantoin_racemase"/>
</dbReference>
<sequence>MLRLLLVNGNMTQAVTDAVCAEARRVCGAATVVEGATARFGAQIVTTHAGAVVAAHAVLDLLAERSGGYDAAILAISFDCGLAAARELFRTPVIGMTQAAMLAACDLAPTFRMIVFGATALPLYEDLVRLYGMHDRVSRIHCIDVAPTAYLDGQGRDDAILAELAGMPQAPGAPVVICGAALAGTAARLQPLTPLRLLDGIACGVASAERRAAEGSAPGEHAPIPVRGLSPALTAAFERRS</sequence>
<dbReference type="Gene3D" id="3.40.50.12500">
    <property type="match status" value="1"/>
</dbReference>